<organism evidence="1 2">
    <name type="scientific">candidate division WWE3 bacterium RIFOXYC1_FULL_39_7</name>
    <dbReference type="NCBI Taxonomy" id="1802643"/>
    <lineage>
        <taxon>Bacteria</taxon>
        <taxon>Katanobacteria</taxon>
    </lineage>
</organism>
<protein>
    <submittedName>
        <fullName evidence="1">Uncharacterized protein</fullName>
    </submittedName>
</protein>
<accession>A0A1F4WHP6</accession>
<dbReference type="EMBL" id="MEWA01000029">
    <property type="protein sequence ID" value="OGC68947.1"/>
    <property type="molecule type" value="Genomic_DNA"/>
</dbReference>
<sequence length="169" mass="19455">MTDINGTNLDELIPNECIDYNIFTSPRNQKFLLEHLASTRFAGQEDVRRSRYARVDIHYLWTVLTVLKRLLGPERFIESVGLGTWYLVVVVVEALPITEEELQRAVEITKQLLVELGAEDLGTPHVHQYTSIVFGYLWQFYAESYRLGHAPALPAWERIGIDKVQIPKT</sequence>
<evidence type="ECO:0000313" key="1">
    <source>
        <dbReference type="EMBL" id="OGC68947.1"/>
    </source>
</evidence>
<name>A0A1F4WHP6_UNCKA</name>
<reference evidence="1 2" key="1">
    <citation type="journal article" date="2016" name="Nat. Commun.">
        <title>Thousands of microbial genomes shed light on interconnected biogeochemical processes in an aquifer system.</title>
        <authorList>
            <person name="Anantharaman K."/>
            <person name="Brown C.T."/>
            <person name="Hug L.A."/>
            <person name="Sharon I."/>
            <person name="Castelle C.J."/>
            <person name="Probst A.J."/>
            <person name="Thomas B.C."/>
            <person name="Singh A."/>
            <person name="Wilkins M.J."/>
            <person name="Karaoz U."/>
            <person name="Brodie E.L."/>
            <person name="Williams K.H."/>
            <person name="Hubbard S.S."/>
            <person name="Banfield J.F."/>
        </authorList>
    </citation>
    <scope>NUCLEOTIDE SEQUENCE [LARGE SCALE GENOMIC DNA]</scope>
</reference>
<comment type="caution">
    <text evidence="1">The sequence shown here is derived from an EMBL/GenBank/DDBJ whole genome shotgun (WGS) entry which is preliminary data.</text>
</comment>
<proteinExistence type="predicted"/>
<dbReference type="AlphaFoldDB" id="A0A1F4WHP6"/>
<gene>
    <name evidence="1" type="ORF">A2415_04060</name>
</gene>
<dbReference type="Proteomes" id="UP000179113">
    <property type="component" value="Unassembled WGS sequence"/>
</dbReference>
<evidence type="ECO:0000313" key="2">
    <source>
        <dbReference type="Proteomes" id="UP000179113"/>
    </source>
</evidence>